<keyword evidence="1" id="KW-0812">Transmembrane</keyword>
<evidence type="ECO:0000256" key="1">
    <source>
        <dbReference type="SAM" id="Phobius"/>
    </source>
</evidence>
<keyword evidence="6" id="KW-1185">Reference proteome</keyword>
<feature type="chain" id="PRO_5030660447" evidence="2">
    <location>
        <begin position="22"/>
        <end position="108"/>
    </location>
</feature>
<evidence type="ECO:0000256" key="2">
    <source>
        <dbReference type="SAM" id="SignalP"/>
    </source>
</evidence>
<accession>A0A7X1AT91</accession>
<feature type="transmembrane region" description="Helical" evidence="1">
    <location>
        <begin position="31"/>
        <end position="53"/>
    </location>
</feature>
<organism evidence="4 5">
    <name type="scientific">Pseudomonas cremoris</name>
    <dbReference type="NCBI Taxonomy" id="2724178"/>
    <lineage>
        <taxon>Bacteria</taxon>
        <taxon>Pseudomonadati</taxon>
        <taxon>Pseudomonadota</taxon>
        <taxon>Gammaproteobacteria</taxon>
        <taxon>Pseudomonadales</taxon>
        <taxon>Pseudomonadaceae</taxon>
        <taxon>Pseudomonas</taxon>
    </lineage>
</organism>
<dbReference type="Proteomes" id="UP000520513">
    <property type="component" value="Unassembled WGS sequence"/>
</dbReference>
<evidence type="ECO:0000313" key="5">
    <source>
        <dbReference type="Proteomes" id="UP000520513"/>
    </source>
</evidence>
<evidence type="ECO:0000313" key="3">
    <source>
        <dbReference type="EMBL" id="MBC2384345.1"/>
    </source>
</evidence>
<dbReference type="EMBL" id="JAAXCY010000016">
    <property type="protein sequence ID" value="MBC2410324.1"/>
    <property type="molecule type" value="Genomic_DNA"/>
</dbReference>
<dbReference type="EMBL" id="JAAXCZ010000016">
    <property type="protein sequence ID" value="MBC2384345.1"/>
    <property type="molecule type" value="Genomic_DNA"/>
</dbReference>
<keyword evidence="1" id="KW-0472">Membrane</keyword>
<keyword evidence="2" id="KW-0732">Signal</keyword>
<dbReference type="Pfam" id="PF09498">
    <property type="entry name" value="DUF2388"/>
    <property type="match status" value="1"/>
</dbReference>
<reference evidence="5 6" key="1">
    <citation type="submission" date="2020-04" db="EMBL/GenBank/DDBJ databases">
        <title>Pseudomonas crami sp. nov., a novel proteolytic bacterial species isolated from cream.</title>
        <authorList>
            <person name="Hofmann K."/>
            <person name="Woller A."/>
            <person name="Huptas C."/>
            <person name="Wenning M."/>
            <person name="Scherer S."/>
            <person name="Doll E.V."/>
        </authorList>
    </citation>
    <scope>NUCLEOTIDE SEQUENCE [LARGE SCALE GENOMIC DNA]</scope>
    <source>
        <strain evidence="3 6">WS 5096</strain>
        <strain evidence="4 5">WS 5106</strain>
    </source>
</reference>
<proteinExistence type="predicted"/>
<dbReference type="RefSeq" id="WP_185709896.1">
    <property type="nucleotide sequence ID" value="NZ_JAAXCY010000016.1"/>
</dbReference>
<protein>
    <submittedName>
        <fullName evidence="4">DUF2388 domain-containing protein</fullName>
    </submittedName>
</protein>
<keyword evidence="1" id="KW-1133">Transmembrane helix</keyword>
<dbReference type="Proteomes" id="UP000534677">
    <property type="component" value="Unassembled WGS sequence"/>
</dbReference>
<name>A0A7X1AT91_9PSED</name>
<comment type="caution">
    <text evidence="4">The sequence shown here is derived from an EMBL/GenBank/DDBJ whole genome shotgun (WGS) entry which is preliminary data.</text>
</comment>
<feature type="signal peptide" evidence="2">
    <location>
        <begin position="1"/>
        <end position="21"/>
    </location>
</feature>
<evidence type="ECO:0000313" key="6">
    <source>
        <dbReference type="Proteomes" id="UP000534677"/>
    </source>
</evidence>
<sequence>MKSWKILTAALMVSSGNPAVAAENNNPFQAALMITSIIPTVIIGGTTAATSYIPELFKSSKSDALAFIGSEGEIRGAQFEQAARYYRATYRPPLMSDQQLAQAIVTAF</sequence>
<gene>
    <name evidence="3" type="ORF">HF209_25725</name>
    <name evidence="4" type="ORF">HF257_30325</name>
</gene>
<dbReference type="AlphaFoldDB" id="A0A7X1AT91"/>
<evidence type="ECO:0000313" key="4">
    <source>
        <dbReference type="EMBL" id="MBC2410324.1"/>
    </source>
</evidence>
<dbReference type="InterPro" id="IPR012661">
    <property type="entry name" value="CHP02448"/>
</dbReference>